<evidence type="ECO:0000256" key="1">
    <source>
        <dbReference type="SAM" id="MobiDB-lite"/>
    </source>
</evidence>
<dbReference type="EMBL" id="QXGD01000403">
    <property type="protein sequence ID" value="KAE9240654.1"/>
    <property type="molecule type" value="Genomic_DNA"/>
</dbReference>
<dbReference type="EMBL" id="QXGF01000749">
    <property type="protein sequence ID" value="KAE8936091.1"/>
    <property type="molecule type" value="Genomic_DNA"/>
</dbReference>
<evidence type="ECO:0000313" key="12">
    <source>
        <dbReference type="Proteomes" id="UP000440367"/>
    </source>
</evidence>
<protein>
    <submittedName>
        <fullName evidence="4">Uncharacterized protein</fullName>
    </submittedName>
</protein>
<dbReference type="Proteomes" id="UP000441208">
    <property type="component" value="Unassembled WGS sequence"/>
</dbReference>
<proteinExistence type="predicted"/>
<name>A0A6A3YA37_9STRA</name>
<dbReference type="EMBL" id="QXGC01000680">
    <property type="protein sequence ID" value="KAE9224836.1"/>
    <property type="molecule type" value="Genomic_DNA"/>
</dbReference>
<dbReference type="Proteomes" id="UP000476176">
    <property type="component" value="Unassembled WGS sequence"/>
</dbReference>
<evidence type="ECO:0000313" key="5">
    <source>
        <dbReference type="EMBL" id="KAE9224836.1"/>
    </source>
</evidence>
<organism evidence="4 10">
    <name type="scientific">Phytophthora fragariae</name>
    <dbReference type="NCBI Taxonomy" id="53985"/>
    <lineage>
        <taxon>Eukaryota</taxon>
        <taxon>Sar</taxon>
        <taxon>Stramenopiles</taxon>
        <taxon>Oomycota</taxon>
        <taxon>Peronosporomycetes</taxon>
        <taxon>Peronosporales</taxon>
        <taxon>Peronosporaceae</taxon>
        <taxon>Phytophthora</taxon>
    </lineage>
</organism>
<evidence type="ECO:0000313" key="7">
    <source>
        <dbReference type="EMBL" id="KAE9309950.1"/>
    </source>
</evidence>
<evidence type="ECO:0000313" key="3">
    <source>
        <dbReference type="EMBL" id="KAE9117503.1"/>
    </source>
</evidence>
<evidence type="ECO:0000313" key="8">
    <source>
        <dbReference type="EMBL" id="KAE9333727.1"/>
    </source>
</evidence>
<comment type="caution">
    <text evidence="4">The sequence shown here is derived from an EMBL/GenBank/DDBJ whole genome shotgun (WGS) entry which is preliminary data.</text>
</comment>
<dbReference type="EMBL" id="QXFY01000880">
    <property type="protein sequence ID" value="KAE9333727.1"/>
    <property type="molecule type" value="Genomic_DNA"/>
</dbReference>
<keyword evidence="10" id="KW-1185">Reference proteome</keyword>
<accession>A0A6A3YA37</accession>
<evidence type="ECO:0000313" key="9">
    <source>
        <dbReference type="Proteomes" id="UP000429523"/>
    </source>
</evidence>
<evidence type="ECO:0000313" key="6">
    <source>
        <dbReference type="EMBL" id="KAE9240654.1"/>
    </source>
</evidence>
<feature type="region of interest" description="Disordered" evidence="1">
    <location>
        <begin position="198"/>
        <end position="232"/>
    </location>
</feature>
<gene>
    <name evidence="7" type="ORF">PF001_g10446</name>
    <name evidence="6" type="ORF">PF002_g9657</name>
    <name evidence="5" type="ORF">PF004_g12086</name>
    <name evidence="4" type="ORF">PF005_g9685</name>
    <name evidence="3" type="ORF">PF007_g9258</name>
    <name evidence="8" type="ORF">PF008_g14311</name>
    <name evidence="2" type="ORF">PF009_g13980</name>
</gene>
<dbReference type="Proteomes" id="UP000440367">
    <property type="component" value="Unassembled WGS sequence"/>
</dbReference>
<dbReference type="Proteomes" id="UP000429523">
    <property type="component" value="Unassembled WGS sequence"/>
</dbReference>
<dbReference type="Proteomes" id="UP000437068">
    <property type="component" value="Unassembled WGS sequence"/>
</dbReference>
<evidence type="ECO:0000313" key="13">
    <source>
        <dbReference type="Proteomes" id="UP000441208"/>
    </source>
</evidence>
<dbReference type="Proteomes" id="UP000486351">
    <property type="component" value="Unassembled WGS sequence"/>
</dbReference>
<dbReference type="EMBL" id="QXFZ01000411">
    <property type="protein sequence ID" value="KAE9117503.1"/>
    <property type="molecule type" value="Genomic_DNA"/>
</dbReference>
<reference evidence="9 10" key="1">
    <citation type="submission" date="2018-08" db="EMBL/GenBank/DDBJ databases">
        <title>Genomic investigation of the strawberry pathogen Phytophthora fragariae indicates pathogenicity is determined by transcriptional variation in three key races.</title>
        <authorList>
            <person name="Adams T.M."/>
            <person name="Armitage A.D."/>
            <person name="Sobczyk M.K."/>
            <person name="Bates H.J."/>
            <person name="Dunwell J.M."/>
            <person name="Nellist C.F."/>
            <person name="Harrison R.J."/>
        </authorList>
    </citation>
    <scope>NUCLEOTIDE SEQUENCE [LARGE SCALE GENOMIC DNA]</scope>
    <source>
        <strain evidence="7 11">A4</strain>
        <strain evidence="6 12">BC-1</strain>
        <strain evidence="5 14">BC-23</strain>
        <strain evidence="4 10">NOV-27</strain>
        <strain evidence="3 13">NOV-71</strain>
        <strain evidence="8 15">NOV-77</strain>
        <strain evidence="2 9">NOV-9</strain>
    </source>
</reference>
<evidence type="ECO:0000313" key="11">
    <source>
        <dbReference type="Proteomes" id="UP000437068"/>
    </source>
</evidence>
<evidence type="ECO:0000313" key="4">
    <source>
        <dbReference type="EMBL" id="KAE9214804.1"/>
    </source>
</evidence>
<evidence type="ECO:0000313" key="10">
    <source>
        <dbReference type="Proteomes" id="UP000433483"/>
    </source>
</evidence>
<dbReference type="EMBL" id="QXGE01000526">
    <property type="protein sequence ID" value="KAE9309950.1"/>
    <property type="molecule type" value="Genomic_DNA"/>
</dbReference>
<evidence type="ECO:0000313" key="2">
    <source>
        <dbReference type="EMBL" id="KAE8936091.1"/>
    </source>
</evidence>
<sequence>MEEGRRSSGGDWCSNIEKHIEESTMVAGCIASCSFDDQGSKEHLETPLRNAECGVSCRESVRLLGNYKSDVCQERASADDAECHALGCEETRICSGQEQLDVCKLDVCEELGEHSEPFQSQAEYAGEMSVVQIKNDSVNSCTPGIGCLLVEHASDPAICAVDMKTSDTLTQWVAGGLIAFAFVEGDLGGHAEEDCVRAGSATEDTHPETNEPGTVVQDEENRTEIVSNESAG</sequence>
<dbReference type="Proteomes" id="UP000433483">
    <property type="component" value="Unassembled WGS sequence"/>
</dbReference>
<dbReference type="EMBL" id="QXGB01000442">
    <property type="protein sequence ID" value="KAE9214804.1"/>
    <property type="molecule type" value="Genomic_DNA"/>
</dbReference>
<dbReference type="AlphaFoldDB" id="A0A6A3YA37"/>
<evidence type="ECO:0000313" key="14">
    <source>
        <dbReference type="Proteomes" id="UP000476176"/>
    </source>
</evidence>
<evidence type="ECO:0000313" key="15">
    <source>
        <dbReference type="Proteomes" id="UP000486351"/>
    </source>
</evidence>